<comment type="catalytic activity">
    <reaction evidence="9">
        <text>(sulfur carrier)-H + L-cysteine = (sulfur carrier)-SH + L-alanine</text>
        <dbReference type="Rhea" id="RHEA:43892"/>
        <dbReference type="Rhea" id="RHEA-COMP:14737"/>
        <dbReference type="Rhea" id="RHEA-COMP:14739"/>
        <dbReference type="ChEBI" id="CHEBI:29917"/>
        <dbReference type="ChEBI" id="CHEBI:35235"/>
        <dbReference type="ChEBI" id="CHEBI:57972"/>
        <dbReference type="ChEBI" id="CHEBI:64428"/>
        <dbReference type="EC" id="2.8.1.7"/>
    </reaction>
</comment>
<organism evidence="13 14">
    <name type="scientific">Caminibacter mediatlanticus TB-2</name>
    <dbReference type="NCBI Taxonomy" id="391592"/>
    <lineage>
        <taxon>Bacteria</taxon>
        <taxon>Pseudomonadati</taxon>
        <taxon>Campylobacterota</taxon>
        <taxon>Epsilonproteobacteria</taxon>
        <taxon>Nautiliales</taxon>
        <taxon>Nautiliaceae</taxon>
        <taxon>Caminibacter</taxon>
    </lineage>
</organism>
<dbReference type="GO" id="GO:0051536">
    <property type="term" value="F:iron-sulfur cluster binding"/>
    <property type="evidence" value="ECO:0007669"/>
    <property type="project" value="UniProtKB-KW"/>
</dbReference>
<evidence type="ECO:0000256" key="7">
    <source>
        <dbReference type="ARBA" id="ARBA00023004"/>
    </source>
</evidence>
<dbReference type="InterPro" id="IPR015424">
    <property type="entry name" value="PyrdxlP-dep_Trfase"/>
</dbReference>
<dbReference type="EC" id="2.8.1.7" evidence="3"/>
<dbReference type="RefSeq" id="WP_007473035.1">
    <property type="nucleotide sequence ID" value="NZ_ABCJ01000001.1"/>
</dbReference>
<feature type="domain" description="Aminotransferase class V" evidence="12">
    <location>
        <begin position="3"/>
        <end position="366"/>
    </location>
</feature>
<keyword evidence="4" id="KW-0808">Transferase</keyword>
<accession>A0AAI9AIH8</accession>
<evidence type="ECO:0000256" key="3">
    <source>
        <dbReference type="ARBA" id="ARBA00012239"/>
    </source>
</evidence>
<dbReference type="InterPro" id="IPR000192">
    <property type="entry name" value="Aminotrans_V_dom"/>
</dbReference>
<dbReference type="InterPro" id="IPR015422">
    <property type="entry name" value="PyrdxlP-dep_Trfase_small"/>
</dbReference>
<comment type="similarity">
    <text evidence="2">Belongs to the class-V pyridoxal-phosphate-dependent aminotransferase family. NifS/IscS subfamily.</text>
</comment>
<dbReference type="PANTHER" id="PTHR11601">
    <property type="entry name" value="CYSTEINE DESULFURYLASE FAMILY MEMBER"/>
    <property type="match status" value="1"/>
</dbReference>
<dbReference type="Pfam" id="PF00266">
    <property type="entry name" value="Aminotran_5"/>
    <property type="match status" value="1"/>
</dbReference>
<keyword evidence="8" id="KW-0411">Iron-sulfur</keyword>
<keyword evidence="7" id="KW-0408">Iron</keyword>
<evidence type="ECO:0000256" key="2">
    <source>
        <dbReference type="ARBA" id="ARBA00006490"/>
    </source>
</evidence>
<dbReference type="PROSITE" id="PS00595">
    <property type="entry name" value="AA_TRANSFER_CLASS_5"/>
    <property type="match status" value="1"/>
</dbReference>
<comment type="cofactor">
    <cofactor evidence="1 10">
        <name>pyridoxal 5'-phosphate</name>
        <dbReference type="ChEBI" id="CHEBI:597326"/>
    </cofactor>
</comment>
<proteinExistence type="inferred from homology"/>
<dbReference type="Gene3D" id="3.40.640.10">
    <property type="entry name" value="Type I PLP-dependent aspartate aminotransferase-like (Major domain)"/>
    <property type="match status" value="1"/>
</dbReference>
<gene>
    <name evidence="13" type="ORF">CMTB2_02093</name>
</gene>
<evidence type="ECO:0000256" key="6">
    <source>
        <dbReference type="ARBA" id="ARBA00022898"/>
    </source>
</evidence>
<evidence type="ECO:0000256" key="9">
    <source>
        <dbReference type="ARBA" id="ARBA00050776"/>
    </source>
</evidence>
<protein>
    <recommendedName>
        <fullName evidence="3">cysteine desulfurase</fullName>
        <ecNumber evidence="3">2.8.1.7</ecNumber>
    </recommendedName>
</protein>
<dbReference type="Proteomes" id="UP000003288">
    <property type="component" value="Unassembled WGS sequence"/>
</dbReference>
<evidence type="ECO:0000313" key="13">
    <source>
        <dbReference type="EMBL" id="EDM24268.1"/>
    </source>
</evidence>
<dbReference type="Gene3D" id="3.90.1150.10">
    <property type="entry name" value="Aspartate Aminotransferase, domain 1"/>
    <property type="match status" value="1"/>
</dbReference>
<evidence type="ECO:0000259" key="12">
    <source>
        <dbReference type="Pfam" id="PF00266"/>
    </source>
</evidence>
<reference evidence="13 14" key="1">
    <citation type="journal article" date="2011" name="Stand. Genomic Sci.">
        <title>Draft genome sequence of Caminibacter mediatlanticus strain TB-2, an epsilonproteobacterium isolated from a deep-sea hydrothermal vent.</title>
        <authorList>
            <person name="Giovannelli D."/>
            <person name="Ferriera S."/>
            <person name="Johnson J."/>
            <person name="Kravitz S."/>
            <person name="Perez-Rodriguez I."/>
            <person name="Ricci J."/>
            <person name="O'Brien C."/>
            <person name="Voordeckers J.W."/>
            <person name="Bini E."/>
            <person name="Vetriani C."/>
        </authorList>
    </citation>
    <scope>NUCLEOTIDE SEQUENCE [LARGE SCALE GENOMIC DNA]</scope>
    <source>
        <strain evidence="13 14">TB-2</strain>
    </source>
</reference>
<dbReference type="InterPro" id="IPR015421">
    <property type="entry name" value="PyrdxlP-dep_Trfase_major"/>
</dbReference>
<feature type="coiled-coil region" evidence="11">
    <location>
        <begin position="251"/>
        <end position="278"/>
    </location>
</feature>
<evidence type="ECO:0000256" key="4">
    <source>
        <dbReference type="ARBA" id="ARBA00022679"/>
    </source>
</evidence>
<dbReference type="PIRSF" id="PIRSF005572">
    <property type="entry name" value="NifS"/>
    <property type="match status" value="1"/>
</dbReference>
<dbReference type="InterPro" id="IPR020578">
    <property type="entry name" value="Aminotrans_V_PyrdxlP_BS"/>
</dbReference>
<dbReference type="EMBL" id="ABCJ01000001">
    <property type="protein sequence ID" value="EDM24268.1"/>
    <property type="molecule type" value="Genomic_DNA"/>
</dbReference>
<evidence type="ECO:0000256" key="8">
    <source>
        <dbReference type="ARBA" id="ARBA00023014"/>
    </source>
</evidence>
<evidence type="ECO:0000313" key="14">
    <source>
        <dbReference type="Proteomes" id="UP000003288"/>
    </source>
</evidence>
<comment type="caution">
    <text evidence="13">The sequence shown here is derived from an EMBL/GenBank/DDBJ whole genome shotgun (WGS) entry which is preliminary data.</text>
</comment>
<dbReference type="GO" id="GO:0046872">
    <property type="term" value="F:metal ion binding"/>
    <property type="evidence" value="ECO:0007669"/>
    <property type="project" value="UniProtKB-KW"/>
</dbReference>
<evidence type="ECO:0000256" key="11">
    <source>
        <dbReference type="SAM" id="Coils"/>
    </source>
</evidence>
<dbReference type="SUPFAM" id="SSF53383">
    <property type="entry name" value="PLP-dependent transferases"/>
    <property type="match status" value="1"/>
</dbReference>
<keyword evidence="6" id="KW-0663">Pyridoxal phosphate</keyword>
<keyword evidence="11" id="KW-0175">Coiled coil</keyword>
<dbReference type="GO" id="GO:0031071">
    <property type="term" value="F:cysteine desulfurase activity"/>
    <property type="evidence" value="ECO:0007669"/>
    <property type="project" value="UniProtKB-EC"/>
</dbReference>
<dbReference type="InterPro" id="IPR016454">
    <property type="entry name" value="Cysteine_dSase"/>
</dbReference>
<dbReference type="AlphaFoldDB" id="A0AAI9AIH8"/>
<keyword evidence="5" id="KW-0479">Metal-binding</keyword>
<name>A0AAI9AIH8_9BACT</name>
<dbReference type="PANTHER" id="PTHR11601:SF34">
    <property type="entry name" value="CYSTEINE DESULFURASE"/>
    <property type="match status" value="1"/>
</dbReference>
<evidence type="ECO:0000256" key="10">
    <source>
        <dbReference type="RuleBase" id="RU004504"/>
    </source>
</evidence>
<evidence type="ECO:0000256" key="1">
    <source>
        <dbReference type="ARBA" id="ARBA00001933"/>
    </source>
</evidence>
<sequence>MRVYLDNNSTTPMDEEIKEIYCDATKYFGNINVIYDLGIEARKKLNEAYDIIYPGIGADDSDDIIITSSTTEGNNTVIKTFLDAYLKGSPKKHIITTVAEHSSIKAPCAYAKSFGMEVTYLYTDENGRIKLDELENAIREDTALISVLFASNESGAIQPIKEISEIAKKYNIPFHCDGAQAISKAKVNVRDLGVDYFTFSAHKFHGPKGVGGLYVREGAPYQNLIHGGNQMGGKRGGSVYLNGIISMAEAIKKANENLDYMNSEVRRLRDKLEEAILKIPDTKSYVDKKYRLPNTVIASFRGIEGEAMLWDLNMHKIYAATGSSCSSERLEGSEVLEALGEDPEIAHTGIIFSLSRFTTEEEIDYVIDVLPKVVNRLREISMTYAKVKPE</sequence>
<evidence type="ECO:0000256" key="5">
    <source>
        <dbReference type="ARBA" id="ARBA00022723"/>
    </source>
</evidence>